<dbReference type="EMBL" id="JPER01000004">
    <property type="protein sequence ID" value="KFZ30651.1"/>
    <property type="molecule type" value="Genomic_DNA"/>
</dbReference>
<dbReference type="InterPro" id="IPR019888">
    <property type="entry name" value="Tscrpt_reg_AsnC-like"/>
</dbReference>
<gene>
    <name evidence="5" type="ORF">IDSA_08970</name>
</gene>
<evidence type="ECO:0000256" key="3">
    <source>
        <dbReference type="ARBA" id="ARBA00023163"/>
    </source>
</evidence>
<name>A0A094JDL0_9GAMM</name>
<dbReference type="CDD" id="cd00090">
    <property type="entry name" value="HTH_ARSR"/>
    <property type="match status" value="1"/>
</dbReference>
<dbReference type="InterPro" id="IPR011008">
    <property type="entry name" value="Dimeric_a/b-barrel"/>
</dbReference>
<dbReference type="InterPro" id="IPR036388">
    <property type="entry name" value="WH-like_DNA-bd_sf"/>
</dbReference>
<keyword evidence="1" id="KW-0805">Transcription regulation</keyword>
<keyword evidence="2" id="KW-0238">DNA-binding</keyword>
<sequence>MQVQLDKFDLMILTELQRDCSISTSELADRVGLSQSPCWRRIQRLKDDGFIKRNVAVLDKSKLGHLNYIYAFLRMATLKDHERDEFIRHIESTPEILECHTVFGDMDILLKVIAPSVEWYQTFVFKKLSQLPGVLNVQSTITLQEIKFTTELPVQRIINLTNTNQ</sequence>
<evidence type="ECO:0000313" key="6">
    <source>
        <dbReference type="Proteomes" id="UP000054363"/>
    </source>
</evidence>
<accession>A0A094JDL0</accession>
<dbReference type="Proteomes" id="UP000054363">
    <property type="component" value="Unassembled WGS sequence"/>
</dbReference>
<dbReference type="GO" id="GO:0006355">
    <property type="term" value="P:regulation of DNA-templated transcription"/>
    <property type="evidence" value="ECO:0007669"/>
    <property type="project" value="UniProtKB-ARBA"/>
</dbReference>
<dbReference type="AlphaFoldDB" id="A0A094JDL0"/>
<dbReference type="STRING" id="435908.IDSA_08970"/>
<dbReference type="GO" id="GO:0043565">
    <property type="term" value="F:sequence-specific DNA binding"/>
    <property type="evidence" value="ECO:0007669"/>
    <property type="project" value="InterPro"/>
</dbReference>
<dbReference type="PANTHER" id="PTHR30154:SF34">
    <property type="entry name" value="TRANSCRIPTIONAL REGULATOR AZLB"/>
    <property type="match status" value="1"/>
</dbReference>
<dbReference type="PRINTS" id="PR00033">
    <property type="entry name" value="HTHASNC"/>
</dbReference>
<evidence type="ECO:0000256" key="2">
    <source>
        <dbReference type="ARBA" id="ARBA00023125"/>
    </source>
</evidence>
<dbReference type="PROSITE" id="PS50956">
    <property type="entry name" value="HTH_ASNC_2"/>
    <property type="match status" value="1"/>
</dbReference>
<dbReference type="InterPro" id="IPR019887">
    <property type="entry name" value="Tscrpt_reg_AsnC/Lrp_C"/>
</dbReference>
<evidence type="ECO:0000313" key="5">
    <source>
        <dbReference type="EMBL" id="KFZ30651.1"/>
    </source>
</evidence>
<evidence type="ECO:0000259" key="4">
    <source>
        <dbReference type="PROSITE" id="PS50956"/>
    </source>
</evidence>
<dbReference type="eggNOG" id="COG1522">
    <property type="taxonomic scope" value="Bacteria"/>
</dbReference>
<dbReference type="PROSITE" id="PS00519">
    <property type="entry name" value="HTH_ASNC_1"/>
    <property type="match status" value="1"/>
</dbReference>
<dbReference type="InterPro" id="IPR011991">
    <property type="entry name" value="ArsR-like_HTH"/>
</dbReference>
<reference evidence="5 6" key="1">
    <citation type="submission" date="2014-06" db="EMBL/GenBank/DDBJ databases">
        <title>The draft genome sequence of Idiomarina salinarum ISL-52.</title>
        <authorList>
            <person name="Du J."/>
            <person name="Shao Z."/>
        </authorList>
    </citation>
    <scope>NUCLEOTIDE SEQUENCE [LARGE SCALE GENOMIC DNA]</scope>
    <source>
        <strain evidence="5 6">ISL-52</strain>
    </source>
</reference>
<dbReference type="InterPro" id="IPR000485">
    <property type="entry name" value="AsnC-type_HTH_dom"/>
</dbReference>
<dbReference type="Gene3D" id="3.30.70.920">
    <property type="match status" value="1"/>
</dbReference>
<dbReference type="SUPFAM" id="SSF54909">
    <property type="entry name" value="Dimeric alpha+beta barrel"/>
    <property type="match status" value="1"/>
</dbReference>
<protein>
    <submittedName>
        <fullName evidence="5">AsnC family transcriptional regulator</fullName>
    </submittedName>
</protein>
<keyword evidence="6" id="KW-1185">Reference proteome</keyword>
<dbReference type="Gene3D" id="1.10.10.10">
    <property type="entry name" value="Winged helix-like DNA-binding domain superfamily/Winged helix DNA-binding domain"/>
    <property type="match status" value="1"/>
</dbReference>
<dbReference type="RefSeq" id="WP_034775971.1">
    <property type="nucleotide sequence ID" value="NZ_JPER01000004.1"/>
</dbReference>
<dbReference type="Pfam" id="PF01037">
    <property type="entry name" value="AsnC_trans_reg"/>
    <property type="match status" value="1"/>
</dbReference>
<dbReference type="SUPFAM" id="SSF46785">
    <property type="entry name" value="Winged helix' DNA-binding domain"/>
    <property type="match status" value="1"/>
</dbReference>
<dbReference type="InterPro" id="IPR019885">
    <property type="entry name" value="Tscrpt_reg_HTH_AsnC-type_CS"/>
</dbReference>
<dbReference type="Pfam" id="PF13412">
    <property type="entry name" value="HTH_24"/>
    <property type="match status" value="1"/>
</dbReference>
<dbReference type="OrthoDB" id="166264at2"/>
<dbReference type="GO" id="GO:0043200">
    <property type="term" value="P:response to amino acid"/>
    <property type="evidence" value="ECO:0007669"/>
    <property type="project" value="TreeGrafter"/>
</dbReference>
<keyword evidence="3" id="KW-0804">Transcription</keyword>
<dbReference type="PANTHER" id="PTHR30154">
    <property type="entry name" value="LEUCINE-RESPONSIVE REGULATORY PROTEIN"/>
    <property type="match status" value="1"/>
</dbReference>
<evidence type="ECO:0000256" key="1">
    <source>
        <dbReference type="ARBA" id="ARBA00023015"/>
    </source>
</evidence>
<organism evidence="5 6">
    <name type="scientific">Pseudidiomarina salinarum</name>
    <dbReference type="NCBI Taxonomy" id="435908"/>
    <lineage>
        <taxon>Bacteria</taxon>
        <taxon>Pseudomonadati</taxon>
        <taxon>Pseudomonadota</taxon>
        <taxon>Gammaproteobacteria</taxon>
        <taxon>Alteromonadales</taxon>
        <taxon>Idiomarinaceae</taxon>
        <taxon>Pseudidiomarina</taxon>
    </lineage>
</organism>
<dbReference type="InterPro" id="IPR036390">
    <property type="entry name" value="WH_DNA-bd_sf"/>
</dbReference>
<feature type="domain" description="HTH asnC-type" evidence="4">
    <location>
        <begin position="5"/>
        <end position="66"/>
    </location>
</feature>
<proteinExistence type="predicted"/>
<dbReference type="GO" id="GO:0005829">
    <property type="term" value="C:cytosol"/>
    <property type="evidence" value="ECO:0007669"/>
    <property type="project" value="TreeGrafter"/>
</dbReference>
<comment type="caution">
    <text evidence="5">The sequence shown here is derived from an EMBL/GenBank/DDBJ whole genome shotgun (WGS) entry which is preliminary data.</text>
</comment>
<dbReference type="SMART" id="SM00344">
    <property type="entry name" value="HTH_ASNC"/>
    <property type="match status" value="1"/>
</dbReference>